<feature type="non-terminal residue" evidence="2">
    <location>
        <position position="162"/>
    </location>
</feature>
<dbReference type="EMBL" id="CAJMWY010003070">
    <property type="protein sequence ID" value="CAE6498479.1"/>
    <property type="molecule type" value="Genomic_DNA"/>
</dbReference>
<evidence type="ECO:0000313" key="3">
    <source>
        <dbReference type="Proteomes" id="UP000663861"/>
    </source>
</evidence>
<dbReference type="AlphaFoldDB" id="A0A8H3CXZ1"/>
<reference evidence="2" key="1">
    <citation type="submission" date="2021-01" db="EMBL/GenBank/DDBJ databases">
        <authorList>
            <person name="Kaushik A."/>
        </authorList>
    </citation>
    <scope>NUCLEOTIDE SEQUENCE</scope>
    <source>
        <strain evidence="2">AG4-RS23</strain>
    </source>
</reference>
<gene>
    <name evidence="2" type="ORF">RDB_LOCUS119659</name>
</gene>
<organism evidence="2 3">
    <name type="scientific">Rhizoctonia solani</name>
    <dbReference type="NCBI Taxonomy" id="456999"/>
    <lineage>
        <taxon>Eukaryota</taxon>
        <taxon>Fungi</taxon>
        <taxon>Dikarya</taxon>
        <taxon>Basidiomycota</taxon>
        <taxon>Agaricomycotina</taxon>
        <taxon>Agaricomycetes</taxon>
        <taxon>Cantharellales</taxon>
        <taxon>Ceratobasidiaceae</taxon>
        <taxon>Rhizoctonia</taxon>
    </lineage>
</organism>
<name>A0A8H3CXZ1_9AGAM</name>
<dbReference type="Proteomes" id="UP000663861">
    <property type="component" value="Unassembled WGS sequence"/>
</dbReference>
<protein>
    <submittedName>
        <fullName evidence="2">Uncharacterized protein</fullName>
    </submittedName>
</protein>
<keyword evidence="1" id="KW-1133">Transmembrane helix</keyword>
<keyword evidence="1" id="KW-0472">Membrane</keyword>
<keyword evidence="1" id="KW-0812">Transmembrane</keyword>
<evidence type="ECO:0000313" key="2">
    <source>
        <dbReference type="EMBL" id="CAE6498479.1"/>
    </source>
</evidence>
<proteinExistence type="predicted"/>
<comment type="caution">
    <text evidence="2">The sequence shown here is derived from an EMBL/GenBank/DDBJ whole genome shotgun (WGS) entry which is preliminary data.</text>
</comment>
<accession>A0A8H3CXZ1</accession>
<sequence>ERTSRPRKRQWFVIIALFAAFAPAFVSLVARCPRVLLQIGPKLAGCNLWMQVRWHPKQVWALFFFPNRIPVPFFLWSVSTAPRRHEMTADITPQIPPNNMPNLYYPKNALILLTTTRQKCLHTSPRSSLSLYTANSCPAQRPLVPRLPSVLPTASDQTQSPN</sequence>
<feature type="transmembrane region" description="Helical" evidence="1">
    <location>
        <begin position="12"/>
        <end position="30"/>
    </location>
</feature>
<evidence type="ECO:0000256" key="1">
    <source>
        <dbReference type="SAM" id="Phobius"/>
    </source>
</evidence>